<dbReference type="EMBL" id="JZWS01000102">
    <property type="protein sequence ID" value="KJR78449.1"/>
    <property type="molecule type" value="Genomic_DNA"/>
</dbReference>
<gene>
    <name evidence="3" type="ORF">TQ35_006885</name>
    <name evidence="2" type="ORF">TQ35_07200</name>
</gene>
<accession>A0A0F2LNT2</accession>
<dbReference type="EC" id="2.4.-.-" evidence="3"/>
<proteinExistence type="predicted"/>
<comment type="caution">
    <text evidence="2">The sequence shown here is derived from an EMBL/GenBank/DDBJ whole genome shotgun (WGS) entry which is preliminary data.</text>
</comment>
<dbReference type="PANTHER" id="PTHR10859:SF91">
    <property type="entry name" value="DOLICHYL-PHOSPHATE BETA-GLUCOSYLTRANSFERASE"/>
    <property type="match status" value="1"/>
</dbReference>
<keyword evidence="3" id="KW-0328">Glycosyltransferase</keyword>
<dbReference type="GO" id="GO:0016757">
    <property type="term" value="F:glycosyltransferase activity"/>
    <property type="evidence" value="ECO:0007669"/>
    <property type="project" value="UniProtKB-KW"/>
</dbReference>
<dbReference type="GO" id="GO:0006487">
    <property type="term" value="P:protein N-linked glycosylation"/>
    <property type="evidence" value="ECO:0007669"/>
    <property type="project" value="TreeGrafter"/>
</dbReference>
<evidence type="ECO:0000313" key="3">
    <source>
        <dbReference type="EMBL" id="MCL7344279.1"/>
    </source>
</evidence>
<dbReference type="SUPFAM" id="SSF53448">
    <property type="entry name" value="Nucleotide-diphospho-sugar transferases"/>
    <property type="match status" value="1"/>
</dbReference>
<dbReference type="Gene3D" id="3.90.550.10">
    <property type="entry name" value="Spore Coat Polysaccharide Biosynthesis Protein SpsA, Chain A"/>
    <property type="match status" value="1"/>
</dbReference>
<dbReference type="Pfam" id="PF00535">
    <property type="entry name" value="Glycos_transf_2"/>
    <property type="match status" value="1"/>
</dbReference>
<dbReference type="PANTHER" id="PTHR10859">
    <property type="entry name" value="GLYCOSYL TRANSFERASE"/>
    <property type="match status" value="1"/>
</dbReference>
<keyword evidence="3" id="KW-0808">Transferase</keyword>
<protein>
    <submittedName>
        <fullName evidence="2">Dolichyl-phosphate mannose synthase</fullName>
    </submittedName>
    <submittedName>
        <fullName evidence="3">Glycosyltransferase</fullName>
        <ecNumber evidence="3">2.4.-.-</ecNumber>
    </submittedName>
</protein>
<dbReference type="EMBL" id="JZWS02000006">
    <property type="protein sequence ID" value="MCL7344279.1"/>
    <property type="molecule type" value="Genomic_DNA"/>
</dbReference>
<evidence type="ECO:0000313" key="2">
    <source>
        <dbReference type="EMBL" id="KJR78449.1"/>
    </source>
</evidence>
<name>A0A0F2LNT2_9CREN</name>
<sequence>MISVVIPAYNEEKRIGKTLTSLKEMLPHSEIIVVFDGKDNTPYVARKYGVKVLEYGNRLGKGRALKEGIMSSSMEKILLIDADMPVKGEDLKRLLLTDADLVLPRRKIVGMSKKRRLLHSGFILLTKLLFPSLRDISDFQSGVKLLNREKAISVLDELIINDLVFDVNLIYAFRRRGYKIKEVEISYIVDESDSKISRSLIKVIILMFLSLVKLRVYYSPLKRVLYTRWFLKTQDFLLRKLR</sequence>
<dbReference type="InterPro" id="IPR029044">
    <property type="entry name" value="Nucleotide-diphossugar_trans"/>
</dbReference>
<dbReference type="PATRIC" id="fig|1326980.8.peg.143"/>
<dbReference type="InterPro" id="IPR001173">
    <property type="entry name" value="Glyco_trans_2-like"/>
</dbReference>
<reference evidence="3" key="2">
    <citation type="submission" date="2022-05" db="EMBL/GenBank/DDBJ databases">
        <title>Metagenome Sequencing of an Archaeal-Dominated Microbial Community from a Hot Spring at the Los Azufres Geothermal Field, Mexico.</title>
        <authorList>
            <person name="Marin-Paredes R."/>
            <person name="Martinez-Romero E."/>
            <person name="Servin-Garciduenas L.E."/>
        </authorList>
    </citation>
    <scope>NUCLEOTIDE SEQUENCE</scope>
    <source>
        <strain evidence="3">AZ1-454</strain>
    </source>
</reference>
<feature type="domain" description="Glycosyltransferase 2-like" evidence="1">
    <location>
        <begin position="3"/>
        <end position="146"/>
    </location>
</feature>
<dbReference type="AlphaFoldDB" id="A0A0F2LNT2"/>
<organism evidence="2">
    <name type="scientific">Candidatus Aramenus sulfurataquae</name>
    <dbReference type="NCBI Taxonomy" id="1326980"/>
    <lineage>
        <taxon>Archaea</taxon>
        <taxon>Thermoproteota</taxon>
        <taxon>Thermoprotei</taxon>
        <taxon>Sulfolobales</taxon>
        <taxon>Sulfolobaceae</taxon>
        <taxon>Candidatus Aramenus</taxon>
    </lineage>
</organism>
<evidence type="ECO:0000259" key="1">
    <source>
        <dbReference type="Pfam" id="PF00535"/>
    </source>
</evidence>
<reference evidence="2" key="1">
    <citation type="submission" date="2015-03" db="EMBL/GenBank/DDBJ databases">
        <title>Metagenome Sequencing of an Archaeal-Dominated Microbial Community from a Hot Spring at the Los Azufres Geothermal Field, Mexico.</title>
        <authorList>
            <person name="Servin-Garciduenas L.E."/>
            <person name="Martinez-Romero E."/>
        </authorList>
    </citation>
    <scope>NUCLEOTIDE SEQUENCE [LARGE SCALE GENOMIC DNA]</scope>
    <source>
        <strain evidence="2">AZ1-454</strain>
    </source>
</reference>